<keyword evidence="6" id="KW-1133">Transmembrane helix</keyword>
<evidence type="ECO:0000256" key="1">
    <source>
        <dbReference type="ARBA" id="ARBA00004651"/>
    </source>
</evidence>
<dbReference type="Pfam" id="PF00672">
    <property type="entry name" value="HAMP"/>
    <property type="match status" value="1"/>
</dbReference>
<dbReference type="PANTHER" id="PTHR34220:SF7">
    <property type="entry name" value="SENSOR HISTIDINE KINASE YPDA"/>
    <property type="match status" value="1"/>
</dbReference>
<reference evidence="8 9" key="1">
    <citation type="submission" date="2018-07" db="EMBL/GenBank/DDBJ databases">
        <title>Genomic Encyclopedia of Type Strains, Phase III (KMG-III): the genomes of soil and plant-associated and newly described type strains.</title>
        <authorList>
            <person name="Whitman W."/>
        </authorList>
    </citation>
    <scope>NUCLEOTIDE SEQUENCE [LARGE SCALE GENOMIC DNA]</scope>
    <source>
        <strain evidence="8 9">CECT 8236</strain>
    </source>
</reference>
<gene>
    <name evidence="8" type="ORF">DFP95_11369</name>
</gene>
<dbReference type="SUPFAM" id="SSF158472">
    <property type="entry name" value="HAMP domain-like"/>
    <property type="match status" value="1"/>
</dbReference>
<evidence type="ECO:0000313" key="9">
    <source>
        <dbReference type="Proteomes" id="UP000256869"/>
    </source>
</evidence>
<dbReference type="CDD" id="cd06225">
    <property type="entry name" value="HAMP"/>
    <property type="match status" value="1"/>
</dbReference>
<dbReference type="InterPro" id="IPR003660">
    <property type="entry name" value="HAMP_dom"/>
</dbReference>
<dbReference type="Gene3D" id="6.10.340.10">
    <property type="match status" value="1"/>
</dbReference>
<dbReference type="SMART" id="SM00304">
    <property type="entry name" value="HAMP"/>
    <property type="match status" value="1"/>
</dbReference>
<dbReference type="InterPro" id="IPR036890">
    <property type="entry name" value="HATPase_C_sf"/>
</dbReference>
<comment type="caution">
    <text evidence="8">The sequence shown here is derived from an EMBL/GenBank/DDBJ whole genome shotgun (WGS) entry which is preliminary data.</text>
</comment>
<evidence type="ECO:0000256" key="5">
    <source>
        <dbReference type="ARBA" id="ARBA00023136"/>
    </source>
</evidence>
<name>A0A3D9I5Y3_9BACL</name>
<keyword evidence="2" id="KW-1003">Cell membrane</keyword>
<protein>
    <submittedName>
        <fullName evidence="8">Two-component system sensor histidine kinase YesM</fullName>
    </submittedName>
</protein>
<feature type="domain" description="HAMP" evidence="7">
    <location>
        <begin position="318"/>
        <end position="370"/>
    </location>
</feature>
<keyword evidence="3" id="KW-0597">Phosphoprotein</keyword>
<dbReference type="EMBL" id="QRDY01000013">
    <property type="protein sequence ID" value="RED56596.1"/>
    <property type="molecule type" value="Genomic_DNA"/>
</dbReference>
<dbReference type="GO" id="GO:0005886">
    <property type="term" value="C:plasma membrane"/>
    <property type="evidence" value="ECO:0007669"/>
    <property type="project" value="UniProtKB-SubCell"/>
</dbReference>
<dbReference type="OrthoDB" id="2062925at2"/>
<evidence type="ECO:0000313" key="8">
    <source>
        <dbReference type="EMBL" id="RED56596.1"/>
    </source>
</evidence>
<keyword evidence="8" id="KW-0418">Kinase</keyword>
<dbReference type="InterPro" id="IPR050640">
    <property type="entry name" value="Bact_2-comp_sensor_kinase"/>
</dbReference>
<organism evidence="8 9">
    <name type="scientific">Cohnella lupini</name>
    <dbReference type="NCBI Taxonomy" id="1294267"/>
    <lineage>
        <taxon>Bacteria</taxon>
        <taxon>Bacillati</taxon>
        <taxon>Bacillota</taxon>
        <taxon>Bacilli</taxon>
        <taxon>Bacillales</taxon>
        <taxon>Paenibacillaceae</taxon>
        <taxon>Cohnella</taxon>
    </lineage>
</organism>
<dbReference type="InterPro" id="IPR010559">
    <property type="entry name" value="Sig_transdc_His_kin_internal"/>
</dbReference>
<keyword evidence="5 6" id="KW-0472">Membrane</keyword>
<sequence>MTSFDKLKTMTLFPKLVIALLVLIAPLYILGLYVNKQGSTSIREELSRSLQSKVTFYMNSLESEKDHITNLQQEMLIDSDLQHINFISAIMSPFEWTQTIQRVENKLQFVKGSSEYIQNVSVHMLTIGRTLSSNRPITDELSPDYAAVKEPVIRSDGSSQNGTIKYREGRLFQVMQYPEPPVADRPPSYVMGVEWSVSKLRLALQQFADSGVSGALLFQPTEGWMVTGVNDNENRDSLQRFLEERYDKQMWEGVAPMNMGDTSYLIAFKYSHSFQAYLSVYVPQQEVLGQLDKYRWLYWLLSGVSSLIIIVYSYWLYRLLHKPMTLLIRTFRRMEEGQLDLVVLPRRKDEFFNLYMHFNKMVDRLRVLIHQVLEQKIRAQSSELKQLQSQINPHFLYNTYFILYRLAKMNDIENVTLLSQHLGEYFQYITRNSDSEVRLEDEVRHSRTYVEIQNIRFARRIEVRFDELPATCNALSVPRLILQPILENAYHYGMEGKRKDGKIAVSFQLNDRALFVRVEDNGDRLSEEKLSELQMKLRQAGGEIEYTGMMNVHRRLQLKYGDGSGITVDRSEWGGLSVVLRIDIDSATEQRE</sequence>
<dbReference type="AlphaFoldDB" id="A0A3D9I5Y3"/>
<dbReference type="SUPFAM" id="SSF55874">
    <property type="entry name" value="ATPase domain of HSP90 chaperone/DNA topoisomerase II/histidine kinase"/>
    <property type="match status" value="1"/>
</dbReference>
<proteinExistence type="predicted"/>
<evidence type="ECO:0000256" key="6">
    <source>
        <dbReference type="SAM" id="Phobius"/>
    </source>
</evidence>
<evidence type="ECO:0000259" key="7">
    <source>
        <dbReference type="PROSITE" id="PS50885"/>
    </source>
</evidence>
<dbReference type="PROSITE" id="PS50885">
    <property type="entry name" value="HAMP"/>
    <property type="match status" value="1"/>
</dbReference>
<keyword evidence="6" id="KW-0812">Transmembrane</keyword>
<dbReference type="GO" id="GO:0000155">
    <property type="term" value="F:phosphorelay sensor kinase activity"/>
    <property type="evidence" value="ECO:0007669"/>
    <property type="project" value="InterPro"/>
</dbReference>
<dbReference type="PANTHER" id="PTHR34220">
    <property type="entry name" value="SENSOR HISTIDINE KINASE YPDA"/>
    <property type="match status" value="1"/>
</dbReference>
<keyword evidence="9" id="KW-1185">Reference proteome</keyword>
<feature type="transmembrane region" description="Helical" evidence="6">
    <location>
        <begin position="296"/>
        <end position="317"/>
    </location>
</feature>
<feature type="transmembrane region" description="Helical" evidence="6">
    <location>
        <begin position="12"/>
        <end position="34"/>
    </location>
</feature>
<dbReference type="Pfam" id="PF06580">
    <property type="entry name" value="His_kinase"/>
    <property type="match status" value="1"/>
</dbReference>
<accession>A0A3D9I5Y3</accession>
<evidence type="ECO:0000256" key="2">
    <source>
        <dbReference type="ARBA" id="ARBA00022475"/>
    </source>
</evidence>
<dbReference type="RefSeq" id="WP_115994405.1">
    <property type="nucleotide sequence ID" value="NZ_QRDY01000013.1"/>
</dbReference>
<comment type="subcellular location">
    <subcellularLocation>
        <location evidence="1">Cell membrane</location>
        <topology evidence="1">Multi-pass membrane protein</topology>
    </subcellularLocation>
</comment>
<dbReference type="Gene3D" id="3.30.565.10">
    <property type="entry name" value="Histidine kinase-like ATPase, C-terminal domain"/>
    <property type="match status" value="1"/>
</dbReference>
<dbReference type="Proteomes" id="UP000256869">
    <property type="component" value="Unassembled WGS sequence"/>
</dbReference>
<evidence type="ECO:0000256" key="3">
    <source>
        <dbReference type="ARBA" id="ARBA00022553"/>
    </source>
</evidence>
<keyword evidence="4" id="KW-0808">Transferase</keyword>
<evidence type="ECO:0000256" key="4">
    <source>
        <dbReference type="ARBA" id="ARBA00022679"/>
    </source>
</evidence>